<evidence type="ECO:0000313" key="3">
    <source>
        <dbReference type="Proteomes" id="UP001597101"/>
    </source>
</evidence>
<reference evidence="3" key="1">
    <citation type="journal article" date="2019" name="Int. J. Syst. Evol. Microbiol.">
        <title>The Global Catalogue of Microorganisms (GCM) 10K type strain sequencing project: providing services to taxonomists for standard genome sequencing and annotation.</title>
        <authorList>
            <consortium name="The Broad Institute Genomics Platform"/>
            <consortium name="The Broad Institute Genome Sequencing Center for Infectious Disease"/>
            <person name="Wu L."/>
            <person name="Ma J."/>
        </authorList>
    </citation>
    <scope>NUCLEOTIDE SEQUENCE [LARGE SCALE GENOMIC DNA]</scope>
    <source>
        <strain evidence="3">CCUG 60023</strain>
    </source>
</reference>
<keyword evidence="3" id="KW-1185">Reference proteome</keyword>
<dbReference type="CDD" id="cd18873">
    <property type="entry name" value="NUDIX_NadM_like"/>
    <property type="match status" value="1"/>
</dbReference>
<evidence type="ECO:0000313" key="2">
    <source>
        <dbReference type="EMBL" id="MFD0915741.1"/>
    </source>
</evidence>
<dbReference type="InterPro" id="IPR015797">
    <property type="entry name" value="NUDIX_hydrolase-like_dom_sf"/>
</dbReference>
<dbReference type="SUPFAM" id="SSF46785">
    <property type="entry name" value="Winged helix' DNA-binding domain"/>
    <property type="match status" value="1"/>
</dbReference>
<proteinExistence type="predicted"/>
<dbReference type="Gene3D" id="1.10.10.10">
    <property type="entry name" value="Winged helix-like DNA-binding domain superfamily/Winged helix DNA-binding domain"/>
    <property type="match status" value="1"/>
</dbReference>
<sequence>MTMDERSPRIEIGLHAAVVAVEERTPLVLINSPEGNEAALPALPFGPFDPDQNPTMEAGLRRWVGEQTLLPLGYVEQLYTFGDRRRMRAEGGGRTHLVSVGYLALVRKKSGNQGQNWTSWYAHFPWEDWREGEPSMLREVILPALRRWIDATGENSALKAARSGRVQLAFGCELHHNKEVDLKNWDEERVLERYELAYEAALVQESVADGHSDTLALPTALGRAMLHDHRRILATAMARLRGKLKYRPVVFELLAEQFTLTELQQTVEALSGRRLHKQNFRRMVDKAGLVEATGATTSRTGGRPAAYFRFRRSVTRERPVPGLRVGSSI</sequence>
<dbReference type="Pfam" id="PF21906">
    <property type="entry name" value="WHD_NrtR"/>
    <property type="match status" value="1"/>
</dbReference>
<gene>
    <name evidence="2" type="ORF">ACFQ14_04915</name>
</gene>
<organism evidence="2 3">
    <name type="scientific">Pseudahrensia aquimaris</name>
    <dbReference type="NCBI Taxonomy" id="744461"/>
    <lineage>
        <taxon>Bacteria</taxon>
        <taxon>Pseudomonadati</taxon>
        <taxon>Pseudomonadota</taxon>
        <taxon>Alphaproteobacteria</taxon>
        <taxon>Hyphomicrobiales</taxon>
        <taxon>Ahrensiaceae</taxon>
        <taxon>Pseudahrensia</taxon>
    </lineage>
</organism>
<protein>
    <submittedName>
        <fullName evidence="2">NAD regulator</fullName>
    </submittedName>
</protein>
<dbReference type="Gene3D" id="3.90.79.10">
    <property type="entry name" value="Nucleoside Triphosphate Pyrophosphohydrolase"/>
    <property type="match status" value="1"/>
</dbReference>
<comment type="caution">
    <text evidence="2">The sequence shown here is derived from an EMBL/GenBank/DDBJ whole genome shotgun (WGS) entry which is preliminary data.</text>
</comment>
<dbReference type="RefSeq" id="WP_377211588.1">
    <property type="nucleotide sequence ID" value="NZ_JBHTJV010000003.1"/>
</dbReference>
<dbReference type="EMBL" id="JBHTJV010000003">
    <property type="protein sequence ID" value="MFD0915741.1"/>
    <property type="molecule type" value="Genomic_DNA"/>
</dbReference>
<name>A0ABW3FBA6_9HYPH</name>
<dbReference type="PIRSF" id="PIRSF019423">
    <property type="entry name" value="NMN_biosyn"/>
    <property type="match status" value="1"/>
</dbReference>
<dbReference type="InterPro" id="IPR036388">
    <property type="entry name" value="WH-like_DNA-bd_sf"/>
</dbReference>
<dbReference type="InterPro" id="IPR011213">
    <property type="entry name" value="NMN_biosyn"/>
</dbReference>
<evidence type="ECO:0000259" key="1">
    <source>
        <dbReference type="Pfam" id="PF21906"/>
    </source>
</evidence>
<accession>A0ABW3FBA6</accession>
<dbReference type="InterPro" id="IPR036390">
    <property type="entry name" value="WH_DNA-bd_sf"/>
</dbReference>
<dbReference type="Proteomes" id="UP001597101">
    <property type="component" value="Unassembled WGS sequence"/>
</dbReference>
<feature type="domain" description="NrtR DNA-binding winged helix" evidence="1">
    <location>
        <begin position="250"/>
        <end position="310"/>
    </location>
</feature>
<dbReference type="SUPFAM" id="SSF55811">
    <property type="entry name" value="Nudix"/>
    <property type="match status" value="1"/>
</dbReference>
<dbReference type="InterPro" id="IPR054105">
    <property type="entry name" value="WHD_NrtR"/>
</dbReference>